<dbReference type="STRING" id="1802737.A2832_01875"/>
<accession>A0A1G2SXU7</accession>
<dbReference type="InterPro" id="IPR027417">
    <property type="entry name" value="P-loop_NTPase"/>
</dbReference>
<dbReference type="AlphaFoldDB" id="A0A1G2SXU7"/>
<gene>
    <name evidence="1" type="ORF">A2832_01875</name>
</gene>
<organism evidence="1 2">
    <name type="scientific">Candidatus Zambryskibacteria bacterium RIFCSPHIGHO2_01_FULL_44_22b</name>
    <dbReference type="NCBI Taxonomy" id="1802737"/>
    <lineage>
        <taxon>Bacteria</taxon>
        <taxon>Candidatus Zambryskiibacteriota</taxon>
    </lineage>
</organism>
<evidence type="ECO:0008006" key="3">
    <source>
        <dbReference type="Google" id="ProtNLM"/>
    </source>
</evidence>
<comment type="caution">
    <text evidence="1">The sequence shown here is derived from an EMBL/GenBank/DDBJ whole genome shotgun (WGS) entry which is preliminary data.</text>
</comment>
<proteinExistence type="predicted"/>
<dbReference type="Pfam" id="PF13177">
    <property type="entry name" value="DNA_pol3_delta2"/>
    <property type="match status" value="1"/>
</dbReference>
<reference evidence="1 2" key="1">
    <citation type="journal article" date="2016" name="Nat. Commun.">
        <title>Thousands of microbial genomes shed light on interconnected biogeochemical processes in an aquifer system.</title>
        <authorList>
            <person name="Anantharaman K."/>
            <person name="Brown C.T."/>
            <person name="Hug L.A."/>
            <person name="Sharon I."/>
            <person name="Castelle C.J."/>
            <person name="Probst A.J."/>
            <person name="Thomas B.C."/>
            <person name="Singh A."/>
            <person name="Wilkins M.J."/>
            <person name="Karaoz U."/>
            <person name="Brodie E.L."/>
            <person name="Williams K.H."/>
            <person name="Hubbard S.S."/>
            <person name="Banfield J.F."/>
        </authorList>
    </citation>
    <scope>NUCLEOTIDE SEQUENCE [LARGE SCALE GENOMIC DNA]</scope>
</reference>
<dbReference type="SUPFAM" id="SSF52540">
    <property type="entry name" value="P-loop containing nucleoside triphosphate hydrolases"/>
    <property type="match status" value="1"/>
</dbReference>
<evidence type="ECO:0000313" key="2">
    <source>
        <dbReference type="Proteomes" id="UP000178538"/>
    </source>
</evidence>
<dbReference type="Proteomes" id="UP000178538">
    <property type="component" value="Unassembled WGS sequence"/>
</dbReference>
<name>A0A1G2SXU7_9BACT</name>
<protein>
    <recommendedName>
        <fullName evidence="3">DNA polymerase III delta N-terminal domain-containing protein</fullName>
    </recommendedName>
</protein>
<sequence length="197" mass="22459">MSRNLNNLHHANLVIGGLEEAEKLLHETFPSLKGSPDFFVFKNETFGIDEARELSQSAVRRAFTDKKVYLIASGKITIEAQNALLKTFEDPAVDTYFFLVVKGEELILPTLRSRMQVVRHLAVKPPSTDAEKFIGLSIKDRMLFVKKFVDDERNLSDFLDSLLLLTKSEQVYKFRLFADDRSASSRLILEHLALVLE</sequence>
<dbReference type="Gene3D" id="3.40.50.300">
    <property type="entry name" value="P-loop containing nucleotide triphosphate hydrolases"/>
    <property type="match status" value="1"/>
</dbReference>
<dbReference type="EMBL" id="MHVG01000023">
    <property type="protein sequence ID" value="OHA89867.1"/>
    <property type="molecule type" value="Genomic_DNA"/>
</dbReference>
<evidence type="ECO:0000313" key="1">
    <source>
        <dbReference type="EMBL" id="OHA89867.1"/>
    </source>
</evidence>